<dbReference type="Proteomes" id="UP000799755">
    <property type="component" value="Unassembled WGS sequence"/>
</dbReference>
<reference evidence="1" key="1">
    <citation type="journal article" date="2020" name="Stud. Mycol.">
        <title>101 Dothideomycetes genomes: a test case for predicting lifestyles and emergence of pathogens.</title>
        <authorList>
            <person name="Haridas S."/>
            <person name="Albert R."/>
            <person name="Binder M."/>
            <person name="Bloem J."/>
            <person name="Labutti K."/>
            <person name="Salamov A."/>
            <person name="Andreopoulos B."/>
            <person name="Baker S."/>
            <person name="Barry K."/>
            <person name="Bills G."/>
            <person name="Bluhm B."/>
            <person name="Cannon C."/>
            <person name="Castanera R."/>
            <person name="Culley D."/>
            <person name="Daum C."/>
            <person name="Ezra D."/>
            <person name="Gonzalez J."/>
            <person name="Henrissat B."/>
            <person name="Kuo A."/>
            <person name="Liang C."/>
            <person name="Lipzen A."/>
            <person name="Lutzoni F."/>
            <person name="Magnuson J."/>
            <person name="Mondo S."/>
            <person name="Nolan M."/>
            <person name="Ohm R."/>
            <person name="Pangilinan J."/>
            <person name="Park H.-J."/>
            <person name="Ramirez L."/>
            <person name="Alfaro M."/>
            <person name="Sun H."/>
            <person name="Tritt A."/>
            <person name="Yoshinaga Y."/>
            <person name="Zwiers L.-H."/>
            <person name="Turgeon B."/>
            <person name="Goodwin S."/>
            <person name="Spatafora J."/>
            <person name="Crous P."/>
            <person name="Grigoriev I."/>
        </authorList>
    </citation>
    <scope>NUCLEOTIDE SEQUENCE</scope>
    <source>
        <strain evidence="1">ATCC 200398</strain>
    </source>
</reference>
<protein>
    <submittedName>
        <fullName evidence="1">Uncharacterized protein</fullName>
    </submittedName>
</protein>
<gene>
    <name evidence="1" type="ORF">BDR25DRAFT_15845</name>
</gene>
<evidence type="ECO:0000313" key="1">
    <source>
        <dbReference type="EMBL" id="KAF2472609.1"/>
    </source>
</evidence>
<keyword evidence="2" id="KW-1185">Reference proteome</keyword>
<comment type="caution">
    <text evidence="1">The sequence shown here is derived from an EMBL/GenBank/DDBJ whole genome shotgun (WGS) entry which is preliminary data.</text>
</comment>
<dbReference type="EMBL" id="MU003502">
    <property type="protein sequence ID" value="KAF2472609.1"/>
    <property type="molecule type" value="Genomic_DNA"/>
</dbReference>
<sequence length="76" mass="8296">MLYGTVSLHAPSPPIALPIARTCSPWDTSSRHSTMSFLSPSPQALLIVLAIYIGPWILLYLSGHIFPLQNICMNCA</sequence>
<proteinExistence type="predicted"/>
<evidence type="ECO:0000313" key="2">
    <source>
        <dbReference type="Proteomes" id="UP000799755"/>
    </source>
</evidence>
<accession>A0ACB6QZX4</accession>
<organism evidence="1 2">
    <name type="scientific">Lindgomyces ingoldianus</name>
    <dbReference type="NCBI Taxonomy" id="673940"/>
    <lineage>
        <taxon>Eukaryota</taxon>
        <taxon>Fungi</taxon>
        <taxon>Dikarya</taxon>
        <taxon>Ascomycota</taxon>
        <taxon>Pezizomycotina</taxon>
        <taxon>Dothideomycetes</taxon>
        <taxon>Pleosporomycetidae</taxon>
        <taxon>Pleosporales</taxon>
        <taxon>Lindgomycetaceae</taxon>
        <taxon>Lindgomyces</taxon>
    </lineage>
</organism>
<name>A0ACB6QZX4_9PLEO</name>